<dbReference type="AlphaFoldDB" id="A0AAW9K9B3"/>
<comment type="caution">
    <text evidence="3">The sequence shown here is derived from an EMBL/GenBank/DDBJ whole genome shotgun (WGS) entry which is preliminary data.</text>
</comment>
<feature type="non-terminal residue" evidence="3">
    <location>
        <position position="134"/>
    </location>
</feature>
<dbReference type="Pfam" id="PF02541">
    <property type="entry name" value="Ppx-GppA"/>
    <property type="match status" value="1"/>
</dbReference>
<feature type="domain" description="Ppx/GppA phosphatase N-terminal" evidence="2">
    <location>
        <begin position="33"/>
        <end position="134"/>
    </location>
</feature>
<dbReference type="EMBL" id="WNUR01001002">
    <property type="protein sequence ID" value="MDZ7543271.1"/>
    <property type="molecule type" value="Genomic_DNA"/>
</dbReference>
<name>A0AAW9K9B3_CLOPF</name>
<organism evidence="3 4">
    <name type="scientific">Clostridium perfringens</name>
    <dbReference type="NCBI Taxonomy" id="1502"/>
    <lineage>
        <taxon>Bacteria</taxon>
        <taxon>Bacillati</taxon>
        <taxon>Bacillota</taxon>
        <taxon>Clostridia</taxon>
        <taxon>Eubacteriales</taxon>
        <taxon>Clostridiaceae</taxon>
        <taxon>Clostridium</taxon>
    </lineage>
</organism>
<dbReference type="InterPro" id="IPR050273">
    <property type="entry name" value="GppA/Ppx_hydrolase"/>
</dbReference>
<evidence type="ECO:0000313" key="4">
    <source>
        <dbReference type="Proteomes" id="UP001288944"/>
    </source>
</evidence>
<protein>
    <submittedName>
        <fullName evidence="3">Exopolyphosphatase</fullName>
    </submittedName>
</protein>
<evidence type="ECO:0000256" key="1">
    <source>
        <dbReference type="ARBA" id="ARBA00007125"/>
    </source>
</evidence>
<dbReference type="Gene3D" id="3.30.420.40">
    <property type="match status" value="1"/>
</dbReference>
<dbReference type="PANTHER" id="PTHR30005">
    <property type="entry name" value="EXOPOLYPHOSPHATASE"/>
    <property type="match status" value="1"/>
</dbReference>
<dbReference type="PANTHER" id="PTHR30005:SF0">
    <property type="entry name" value="RETROGRADE REGULATION PROTEIN 2"/>
    <property type="match status" value="1"/>
</dbReference>
<gene>
    <name evidence="3" type="ORF">GNF83_19245</name>
</gene>
<evidence type="ECO:0000313" key="3">
    <source>
        <dbReference type="EMBL" id="MDZ7543271.1"/>
    </source>
</evidence>
<accession>A0AAW9K9B3</accession>
<reference evidence="3" key="1">
    <citation type="submission" date="2019-11" db="EMBL/GenBank/DDBJ databases">
        <title>Characterization of Clostridium perfringens isolates from swine manure treated agricultural soils.</title>
        <authorList>
            <person name="Wushke S.T."/>
        </authorList>
    </citation>
    <scope>NUCLEOTIDE SEQUENCE</scope>
    <source>
        <strain evidence="3">X62</strain>
    </source>
</reference>
<dbReference type="InterPro" id="IPR003695">
    <property type="entry name" value="Ppx_GppA_N"/>
</dbReference>
<evidence type="ECO:0000259" key="2">
    <source>
        <dbReference type="Pfam" id="PF02541"/>
    </source>
</evidence>
<sequence length="134" mass="14929">MRESDKAAPRQLRHIGIVDVGSNSVRFMLAEVHRDLSFQVVDQWKEVLRLGDEYEADGSIPSHKVDKLIATVMLFKRLGDSYEGCEIVAVATAAMRKATNGQAIVKQIERVTGIHMRIINGEAEAYLDYLAVVS</sequence>
<dbReference type="Proteomes" id="UP001288944">
    <property type="component" value="Unassembled WGS sequence"/>
</dbReference>
<dbReference type="SUPFAM" id="SSF53067">
    <property type="entry name" value="Actin-like ATPase domain"/>
    <property type="match status" value="1"/>
</dbReference>
<proteinExistence type="inferred from homology"/>
<dbReference type="InterPro" id="IPR043129">
    <property type="entry name" value="ATPase_NBD"/>
</dbReference>
<comment type="similarity">
    <text evidence="1">Belongs to the GppA/Ppx family.</text>
</comment>